<evidence type="ECO:0000313" key="2">
    <source>
        <dbReference type="EMBL" id="KWA83913.1"/>
    </source>
</evidence>
<dbReference type="EMBL" id="LPHD01000049">
    <property type="protein sequence ID" value="KWA83913.1"/>
    <property type="molecule type" value="Genomic_DNA"/>
</dbReference>
<comment type="caution">
    <text evidence="2">The sequence shown here is derived from an EMBL/GenBank/DDBJ whole genome shotgun (WGS) entry which is preliminary data.</text>
</comment>
<dbReference type="Proteomes" id="UP000060630">
    <property type="component" value="Unassembled WGS sequence"/>
</dbReference>
<dbReference type="AlphaFoldDB" id="A0A106QCS9"/>
<dbReference type="InterPro" id="IPR004843">
    <property type="entry name" value="Calcineurin-like_PHP"/>
</dbReference>
<sequence>MSDVIKGYKGFLFIGDTHIAIRPGRRIDDYATAILGKLSQAAQIARERNLIPVHTGDLFNRARENDLPLLSRTANVLREFNLPAGMGLPVVSGSHDTVETSLTDKDALQLLADFGLVLPMDKPGKVLTAEFDGTLVSLWVTPAGMPVPYSIAAEPDTRNIMMTHHDFDFNGLYPGAHELHEIEGCDLMVNGHMHKATQMVLKGRTACHNPGSLSRVKIDERNHQPVVSVWTPAHGLSLEPVPITHVQDVFDMTGHEVRSADPKELKASLPKGLRLSSFAAKLRASESLEARRTDDGSVMVETLDSYFKTFEKPDNLKRYLSGLLSEVIAERVAA</sequence>
<feature type="domain" description="Calcineurin-like phosphoesterase" evidence="1">
    <location>
        <begin position="11"/>
        <end position="195"/>
    </location>
</feature>
<gene>
    <name evidence="2" type="ORF">WL29_21340</name>
</gene>
<protein>
    <recommendedName>
        <fullName evidence="1">Calcineurin-like phosphoesterase domain-containing protein</fullName>
    </recommendedName>
</protein>
<dbReference type="Pfam" id="PF00149">
    <property type="entry name" value="Metallophos"/>
    <property type="match status" value="1"/>
</dbReference>
<proteinExistence type="predicted"/>
<dbReference type="RefSeq" id="WP_060192209.1">
    <property type="nucleotide sequence ID" value="NZ_LPHD01000049.1"/>
</dbReference>
<organism evidence="2 3">
    <name type="scientific">Burkholderia ubonensis</name>
    <dbReference type="NCBI Taxonomy" id="101571"/>
    <lineage>
        <taxon>Bacteria</taxon>
        <taxon>Pseudomonadati</taxon>
        <taxon>Pseudomonadota</taxon>
        <taxon>Betaproteobacteria</taxon>
        <taxon>Burkholderiales</taxon>
        <taxon>Burkholderiaceae</taxon>
        <taxon>Burkholderia</taxon>
        <taxon>Burkholderia cepacia complex</taxon>
    </lineage>
</organism>
<evidence type="ECO:0000259" key="1">
    <source>
        <dbReference type="Pfam" id="PF00149"/>
    </source>
</evidence>
<dbReference type="GO" id="GO:0016787">
    <property type="term" value="F:hydrolase activity"/>
    <property type="evidence" value="ECO:0007669"/>
    <property type="project" value="InterPro"/>
</dbReference>
<name>A0A106QCS9_9BURK</name>
<dbReference type="InterPro" id="IPR029052">
    <property type="entry name" value="Metallo-depent_PP-like"/>
</dbReference>
<reference evidence="2 3" key="1">
    <citation type="submission" date="2015-11" db="EMBL/GenBank/DDBJ databases">
        <title>Expanding the genomic diversity of Burkholderia species for the development of highly accurate diagnostics.</title>
        <authorList>
            <person name="Sahl J."/>
            <person name="Keim P."/>
            <person name="Wagner D."/>
        </authorList>
    </citation>
    <scope>NUCLEOTIDE SEQUENCE [LARGE SCALE GENOMIC DNA]</scope>
    <source>
        <strain evidence="2 3">MSMB2087WGS</strain>
    </source>
</reference>
<dbReference type="Gene3D" id="3.60.21.10">
    <property type="match status" value="1"/>
</dbReference>
<dbReference type="SUPFAM" id="SSF56300">
    <property type="entry name" value="Metallo-dependent phosphatases"/>
    <property type="match status" value="1"/>
</dbReference>
<accession>A0A106QCS9</accession>
<evidence type="ECO:0000313" key="3">
    <source>
        <dbReference type="Proteomes" id="UP000060630"/>
    </source>
</evidence>